<protein>
    <submittedName>
        <fullName evidence="2">Uncharacterized protein</fullName>
    </submittedName>
</protein>
<comment type="caution">
    <text evidence="2">The sequence shown here is derived from an EMBL/GenBank/DDBJ whole genome shotgun (WGS) entry which is preliminary data.</text>
</comment>
<gene>
    <name evidence="2" type="ORF">TWF694_007654</name>
</gene>
<accession>A0AAV9XIT3</accession>
<feature type="region of interest" description="Disordered" evidence="1">
    <location>
        <begin position="209"/>
        <end position="229"/>
    </location>
</feature>
<feature type="compositionally biased region" description="Polar residues" evidence="1">
    <location>
        <begin position="218"/>
        <end position="227"/>
    </location>
</feature>
<evidence type="ECO:0000256" key="1">
    <source>
        <dbReference type="SAM" id="MobiDB-lite"/>
    </source>
</evidence>
<sequence length="568" mass="64033">MYVNYQPHRQLSPSTQYRILKSSSPYICTQNLSTTHCKSGIRYNTANCNMECSDSPWTPWTPSNNGLQPTYHDFSPDSAIEKTLSSNQFLQAAASQFYVTERPTSWDQIPHFAENTLACPPPTRVPTAAAESYFDSGYASSYIAPRNSTPFEALNCSKISSPSGNMISSDCPVDSHSTGPSEVKSEIRYANESRSDKVDYRKPLIVTSVPSPQKDEVSSPTTETSGMPFSRAIPPGFTTQRVCSQPVAYLLKHDNNEDGILLSPDGKVQPYIQTPKRNSAKYFATLAKSSQIPYCQPAYTSQPVVHPNSYEQQPPIYYEPVQELWVTVFPGTSRPMPQLKDEVIPRIDLSGYSNILHLPTDPSEVLIYFNSICGAANLSEIRRFLIEDNIQGTGEIFNLLDDCIFQMCDAINTKRLWKEEGDLVYDFATDVYEGKIIPSSTMIKNWRNMVKSCRDHLTGLGNLGYGLVLSKCKVEAVRAAIVQFKDRWENEIFSGCINEDWEAWSDDLEIMKEYNTFNREIQRLVKGVEDDLLLVGRLENMTMAFGKAVFKAEMKLWEVERKHQLGAN</sequence>
<reference evidence="2 3" key="1">
    <citation type="submission" date="2019-10" db="EMBL/GenBank/DDBJ databases">
        <authorList>
            <person name="Palmer J.M."/>
        </authorList>
    </citation>
    <scope>NUCLEOTIDE SEQUENCE [LARGE SCALE GENOMIC DNA]</scope>
    <source>
        <strain evidence="2 3">TWF694</strain>
    </source>
</reference>
<dbReference type="EMBL" id="JAVHJO010000003">
    <property type="protein sequence ID" value="KAK6541876.1"/>
    <property type="molecule type" value="Genomic_DNA"/>
</dbReference>
<keyword evidence="3" id="KW-1185">Reference proteome</keyword>
<evidence type="ECO:0000313" key="2">
    <source>
        <dbReference type="EMBL" id="KAK6541876.1"/>
    </source>
</evidence>
<organism evidence="2 3">
    <name type="scientific">Orbilia ellipsospora</name>
    <dbReference type="NCBI Taxonomy" id="2528407"/>
    <lineage>
        <taxon>Eukaryota</taxon>
        <taxon>Fungi</taxon>
        <taxon>Dikarya</taxon>
        <taxon>Ascomycota</taxon>
        <taxon>Pezizomycotina</taxon>
        <taxon>Orbiliomycetes</taxon>
        <taxon>Orbiliales</taxon>
        <taxon>Orbiliaceae</taxon>
        <taxon>Orbilia</taxon>
    </lineage>
</organism>
<evidence type="ECO:0000313" key="3">
    <source>
        <dbReference type="Proteomes" id="UP001365542"/>
    </source>
</evidence>
<dbReference type="AlphaFoldDB" id="A0AAV9XIT3"/>
<dbReference type="Proteomes" id="UP001365542">
    <property type="component" value="Unassembled WGS sequence"/>
</dbReference>
<proteinExistence type="predicted"/>
<name>A0AAV9XIT3_9PEZI</name>